<feature type="region of interest" description="Disordered" evidence="1">
    <location>
        <begin position="314"/>
        <end position="458"/>
    </location>
</feature>
<feature type="compositionally biased region" description="Polar residues" evidence="1">
    <location>
        <begin position="405"/>
        <end position="419"/>
    </location>
</feature>
<feature type="compositionally biased region" description="Basic and acidic residues" evidence="1">
    <location>
        <begin position="742"/>
        <end position="763"/>
    </location>
</feature>
<gene>
    <name evidence="2" type="ORF">A1O5_12609</name>
</gene>
<dbReference type="eggNOG" id="ENOG502SRG9">
    <property type="taxonomic scope" value="Eukaryota"/>
</dbReference>
<feature type="region of interest" description="Disordered" evidence="1">
    <location>
        <begin position="633"/>
        <end position="866"/>
    </location>
</feature>
<protein>
    <submittedName>
        <fullName evidence="2">Uncharacterized protein</fullName>
    </submittedName>
</protein>
<reference evidence="2 3" key="1">
    <citation type="submission" date="2013-03" db="EMBL/GenBank/DDBJ databases">
        <title>The Genome Sequence of Cladophialophora psammophila CBS 110553.</title>
        <authorList>
            <consortium name="The Broad Institute Genomics Platform"/>
            <person name="Cuomo C."/>
            <person name="de Hoog S."/>
            <person name="Gorbushina A."/>
            <person name="Walker B."/>
            <person name="Young S.K."/>
            <person name="Zeng Q."/>
            <person name="Gargeya S."/>
            <person name="Fitzgerald M."/>
            <person name="Haas B."/>
            <person name="Abouelleil A."/>
            <person name="Allen A.W."/>
            <person name="Alvarado L."/>
            <person name="Arachchi H.M."/>
            <person name="Berlin A.M."/>
            <person name="Chapman S.B."/>
            <person name="Gainer-Dewar J."/>
            <person name="Goldberg J."/>
            <person name="Griggs A."/>
            <person name="Gujja S."/>
            <person name="Hansen M."/>
            <person name="Howarth C."/>
            <person name="Imamovic A."/>
            <person name="Ireland A."/>
            <person name="Larimer J."/>
            <person name="McCowan C."/>
            <person name="Murphy C."/>
            <person name="Pearson M."/>
            <person name="Poon T.W."/>
            <person name="Priest M."/>
            <person name="Roberts A."/>
            <person name="Saif S."/>
            <person name="Shea T."/>
            <person name="Sisk P."/>
            <person name="Sykes S."/>
            <person name="Wortman J."/>
            <person name="Nusbaum C."/>
            <person name="Birren B."/>
        </authorList>
    </citation>
    <scope>NUCLEOTIDE SEQUENCE [LARGE SCALE GENOMIC DNA]</scope>
    <source>
        <strain evidence="2 3">CBS 110553</strain>
    </source>
</reference>
<dbReference type="RefSeq" id="XP_007751368.1">
    <property type="nucleotide sequence ID" value="XM_007753178.1"/>
</dbReference>
<feature type="compositionally biased region" description="Basic and acidic residues" evidence="1">
    <location>
        <begin position="852"/>
        <end position="862"/>
    </location>
</feature>
<feature type="compositionally biased region" description="Polar residues" evidence="1">
    <location>
        <begin position="647"/>
        <end position="657"/>
    </location>
</feature>
<feature type="compositionally biased region" description="Basic and acidic residues" evidence="1">
    <location>
        <begin position="665"/>
        <end position="674"/>
    </location>
</feature>
<evidence type="ECO:0000313" key="3">
    <source>
        <dbReference type="Proteomes" id="UP000019471"/>
    </source>
</evidence>
<comment type="caution">
    <text evidence="2">The sequence shown here is derived from an EMBL/GenBank/DDBJ whole genome shotgun (WGS) entry which is preliminary data.</text>
</comment>
<feature type="compositionally biased region" description="Acidic residues" evidence="1">
    <location>
        <begin position="1"/>
        <end position="12"/>
    </location>
</feature>
<feature type="compositionally biased region" description="Polar residues" evidence="1">
    <location>
        <begin position="168"/>
        <end position="182"/>
    </location>
</feature>
<feature type="region of interest" description="Disordered" evidence="1">
    <location>
        <begin position="487"/>
        <end position="585"/>
    </location>
</feature>
<feature type="region of interest" description="Disordered" evidence="1">
    <location>
        <begin position="1"/>
        <end position="47"/>
    </location>
</feature>
<dbReference type="GeneID" id="19197295"/>
<feature type="compositionally biased region" description="Basic and acidic residues" evidence="1">
    <location>
        <begin position="633"/>
        <end position="646"/>
    </location>
</feature>
<feature type="compositionally biased region" description="Low complexity" evidence="1">
    <location>
        <begin position="766"/>
        <end position="780"/>
    </location>
</feature>
<feature type="compositionally biased region" description="Basic residues" evidence="1">
    <location>
        <begin position="571"/>
        <end position="584"/>
    </location>
</feature>
<proteinExistence type="predicted"/>
<feature type="compositionally biased region" description="Polar residues" evidence="1">
    <location>
        <begin position="446"/>
        <end position="457"/>
    </location>
</feature>
<feature type="region of interest" description="Disordered" evidence="1">
    <location>
        <begin position="107"/>
        <end position="182"/>
    </location>
</feature>
<dbReference type="EMBL" id="AMGX01000035">
    <property type="protein sequence ID" value="EXJ56342.1"/>
    <property type="molecule type" value="Genomic_DNA"/>
</dbReference>
<evidence type="ECO:0000313" key="2">
    <source>
        <dbReference type="EMBL" id="EXJ56342.1"/>
    </source>
</evidence>
<feature type="compositionally biased region" description="Basic and acidic residues" evidence="1">
    <location>
        <begin position="685"/>
        <end position="694"/>
    </location>
</feature>
<name>W9VL12_9EURO</name>
<accession>W9VL12</accession>
<dbReference type="Proteomes" id="UP000019471">
    <property type="component" value="Unassembled WGS sequence"/>
</dbReference>
<feature type="compositionally biased region" description="Basic and acidic residues" evidence="1">
    <location>
        <begin position="819"/>
        <end position="845"/>
    </location>
</feature>
<dbReference type="HOGENOM" id="CLU_357532_0_0_1"/>
<feature type="compositionally biased region" description="Basic residues" evidence="1">
    <location>
        <begin position="675"/>
        <end position="684"/>
    </location>
</feature>
<feature type="compositionally biased region" description="Basic residues" evidence="1">
    <location>
        <begin position="359"/>
        <end position="369"/>
    </location>
</feature>
<dbReference type="OrthoDB" id="5404794at2759"/>
<organism evidence="2 3">
    <name type="scientific">Cladophialophora psammophila CBS 110553</name>
    <dbReference type="NCBI Taxonomy" id="1182543"/>
    <lineage>
        <taxon>Eukaryota</taxon>
        <taxon>Fungi</taxon>
        <taxon>Dikarya</taxon>
        <taxon>Ascomycota</taxon>
        <taxon>Pezizomycotina</taxon>
        <taxon>Eurotiomycetes</taxon>
        <taxon>Chaetothyriomycetidae</taxon>
        <taxon>Chaetothyriales</taxon>
        <taxon>Herpotrichiellaceae</taxon>
        <taxon>Cladophialophora</taxon>
    </lineage>
</organism>
<keyword evidence="3" id="KW-1185">Reference proteome</keyword>
<dbReference type="AlphaFoldDB" id="W9VL12"/>
<sequence length="872" mass="95401">MLPEIADSDGESDLNSPLKRRAAHENRNEDPLQSLASPSPIDFNEYLDATPRLSSSASHHVTDFNQLDGSADITATKTADLQSTSLFGEVLPGMMSKKRAHSAFQDGLGDLQHEKSGRKPKMKRSKTYSAASRSRTAQDDNLFALPSKASLGPRNLESTGHDGDAGDQATSTIHPVSANPNIPILTGTSARTEVFPLRKQSFADSTHCMTTSIASMGHHQSINIDFRGSAQGLSVNANPFGSLSQVSFEEDNSQAKPEYLMDMAEIEIEIDEARSTQIAGNYHTVSVDGPWQDQPLQALLQPYLERPLAINPPPIMQKDGVASNANDDSHVYAPETANDIGDPPTAAEDALPSMEKSSVPKKRGRKAKNSRLPSKSPPPSLNEDPVGLAFTTLPNPTRAREGTMESLSQASQTSATNAPSRKWSRRKSKQIDEEGPEESPAESSSMKHPTSELNLSNELVIELPKEAYKPRPSRSRSKIIVEGELEQAVGDSSLAKHPTSELNLSDEAVIGLPKESYKPRPSRTRSKKDKDEDTTLLPPLEADDDCRTPAKPNGNDVAEQETPNITSTKSSTKKGRKSKVKRAKTSAAALFKKADPMLSEGEEDVVWMDSKPAPVKLDLPPDFNALKIEPDVFRINDEHKRKEKSEQATSAKSTNITIEIPIHTQVKDPVVEPKKRGRRPKKGEHKQEEQKTTEEKEDEPESNTISRSPLAEKSRNIPASTSNDLIQKGFIKAPTVSPIKSPEPEAEKQTQPETLSGKDKRNEPITTPAKPKPSALPSSTEKGPTKHSPINPPSLSSSGRKVIYRVGLSRRQNIPSLLRKVDRDKPPPKIVPRKEKDSKKKKDMDAVYDGEGGDKAPGEMRGPDGMLIEWEF</sequence>
<evidence type="ECO:0000256" key="1">
    <source>
        <dbReference type="SAM" id="MobiDB-lite"/>
    </source>
</evidence>